<evidence type="ECO:0000256" key="4">
    <source>
        <dbReference type="ARBA" id="ARBA00022747"/>
    </source>
</evidence>
<dbReference type="PANTHER" id="PTHR46098:SF1">
    <property type="entry name" value="TRNA (CYTOSINE(38)-C(5))-METHYLTRANSFERASE"/>
    <property type="match status" value="1"/>
</dbReference>
<dbReference type="InterPro" id="IPR001525">
    <property type="entry name" value="C5_MeTfrase"/>
</dbReference>
<evidence type="ECO:0000256" key="3">
    <source>
        <dbReference type="ARBA" id="ARBA00022691"/>
    </source>
</evidence>
<dbReference type="Gene3D" id="3.40.50.150">
    <property type="entry name" value="Vaccinia Virus protein VP39"/>
    <property type="match status" value="1"/>
</dbReference>
<dbReference type="EC" id="2.1.1.37" evidence="8"/>
<organism evidence="9 10">
    <name type="scientific">Malaciobacter marinus</name>
    <dbReference type="NCBI Taxonomy" id="505249"/>
    <lineage>
        <taxon>Bacteria</taxon>
        <taxon>Pseudomonadati</taxon>
        <taxon>Campylobacterota</taxon>
        <taxon>Epsilonproteobacteria</taxon>
        <taxon>Campylobacterales</taxon>
        <taxon>Arcobacteraceae</taxon>
        <taxon>Malaciobacter</taxon>
    </lineage>
</organism>
<dbReference type="InterPro" id="IPR050750">
    <property type="entry name" value="C5-MTase"/>
</dbReference>
<feature type="active site" evidence="6">
    <location>
        <position position="102"/>
    </location>
</feature>
<dbReference type="InterPro" id="IPR031303">
    <property type="entry name" value="C5_meth_CS"/>
</dbReference>
<evidence type="ECO:0000256" key="1">
    <source>
        <dbReference type="ARBA" id="ARBA00022603"/>
    </source>
</evidence>
<dbReference type="PROSITE" id="PS00094">
    <property type="entry name" value="C5_MTASE_1"/>
    <property type="match status" value="1"/>
</dbReference>
<evidence type="ECO:0000313" key="10">
    <source>
        <dbReference type="Proteomes" id="UP000239861"/>
    </source>
</evidence>
<dbReference type="Proteomes" id="UP000239861">
    <property type="component" value="Unassembled WGS sequence"/>
</dbReference>
<dbReference type="EMBL" id="PTIW01000001">
    <property type="protein sequence ID" value="PPK63060.1"/>
    <property type="molecule type" value="Genomic_DNA"/>
</dbReference>
<proteinExistence type="inferred from homology"/>
<dbReference type="CDD" id="cd00315">
    <property type="entry name" value="Cyt_C5_DNA_methylase"/>
    <property type="match status" value="1"/>
</dbReference>
<dbReference type="AlphaFoldDB" id="A0AB36ZZL8"/>
<evidence type="ECO:0000256" key="8">
    <source>
        <dbReference type="RuleBase" id="RU000417"/>
    </source>
</evidence>
<evidence type="ECO:0000256" key="7">
    <source>
        <dbReference type="RuleBase" id="RU000416"/>
    </source>
</evidence>
<evidence type="ECO:0000256" key="2">
    <source>
        <dbReference type="ARBA" id="ARBA00022679"/>
    </source>
</evidence>
<sequence length="341" mass="39273">MSSNIQSSFDFNVQENTMTQIMNYDNKAKNNLKVGGLFAGIGGIELGFRKAGFNISWANEIDKHAAITYRKNHNHTLFEKDLKKLQTNEVEKIDILTGGFPCQAFSVAGYRKGFEDDRGNVFFEILRFVDDLEPQVIFLENVKNLQGHDEGRTFNIILNELENRGYYISYKVLNSAEYANVPQNRERIYIVGFKNKNAHNNFNFPKPKKLTKTVNDLLDDEAEEKFYYSKSKYYPLLKEEMKNTDTVYQWRRKYVRENKSKLCPTLTANMGTGGHNVPLIIDKKDIRKLTPRECARFQGYDDTFILCDSLAPSHLYKQIGNSVTVPVIEAIAKEIKKALNV</sequence>
<dbReference type="NCBIfam" id="TIGR00675">
    <property type="entry name" value="dcm"/>
    <property type="match status" value="1"/>
</dbReference>
<comment type="catalytic activity">
    <reaction evidence="5 8">
        <text>a 2'-deoxycytidine in DNA + S-adenosyl-L-methionine = a 5-methyl-2'-deoxycytidine in DNA + S-adenosyl-L-homocysteine + H(+)</text>
        <dbReference type="Rhea" id="RHEA:13681"/>
        <dbReference type="Rhea" id="RHEA-COMP:11369"/>
        <dbReference type="Rhea" id="RHEA-COMP:11370"/>
        <dbReference type="ChEBI" id="CHEBI:15378"/>
        <dbReference type="ChEBI" id="CHEBI:57856"/>
        <dbReference type="ChEBI" id="CHEBI:59789"/>
        <dbReference type="ChEBI" id="CHEBI:85452"/>
        <dbReference type="ChEBI" id="CHEBI:85454"/>
        <dbReference type="EC" id="2.1.1.37"/>
    </reaction>
</comment>
<dbReference type="SUPFAM" id="SSF53335">
    <property type="entry name" value="S-adenosyl-L-methionine-dependent methyltransferases"/>
    <property type="match status" value="1"/>
</dbReference>
<dbReference type="InterPro" id="IPR018117">
    <property type="entry name" value="C5_DNA_meth_AS"/>
</dbReference>
<keyword evidence="2 6" id="KW-0808">Transferase</keyword>
<evidence type="ECO:0000313" key="9">
    <source>
        <dbReference type="EMBL" id="PPK63060.1"/>
    </source>
</evidence>
<dbReference type="GO" id="GO:0003886">
    <property type="term" value="F:DNA (cytosine-5-)-methyltransferase activity"/>
    <property type="evidence" value="ECO:0007669"/>
    <property type="project" value="UniProtKB-EC"/>
</dbReference>
<keyword evidence="1 6" id="KW-0489">Methyltransferase</keyword>
<dbReference type="PANTHER" id="PTHR46098">
    <property type="entry name" value="TRNA (CYTOSINE(38)-C(5))-METHYLTRANSFERASE"/>
    <property type="match status" value="1"/>
</dbReference>
<keyword evidence="4" id="KW-0680">Restriction system</keyword>
<reference evidence="9 10" key="1">
    <citation type="submission" date="2018-02" db="EMBL/GenBank/DDBJ databases">
        <title>Subsurface microbial communities from deep shales in Ohio and West Virginia, USA.</title>
        <authorList>
            <person name="Wrighton K."/>
        </authorList>
    </citation>
    <scope>NUCLEOTIDE SEQUENCE [LARGE SCALE GENOMIC DNA]</scope>
    <source>
        <strain evidence="9 10">MARC-MIP3H16</strain>
    </source>
</reference>
<dbReference type="Pfam" id="PF00145">
    <property type="entry name" value="DNA_methylase"/>
    <property type="match status" value="1"/>
</dbReference>
<dbReference type="PROSITE" id="PS51679">
    <property type="entry name" value="SAM_MT_C5"/>
    <property type="match status" value="1"/>
</dbReference>
<dbReference type="GO" id="GO:0032259">
    <property type="term" value="P:methylation"/>
    <property type="evidence" value="ECO:0007669"/>
    <property type="project" value="UniProtKB-KW"/>
</dbReference>
<gene>
    <name evidence="9" type="ORF">B0F89_101261</name>
</gene>
<protein>
    <recommendedName>
        <fullName evidence="8">Cytosine-specific methyltransferase</fullName>
        <ecNumber evidence="8">2.1.1.37</ecNumber>
    </recommendedName>
</protein>
<dbReference type="PROSITE" id="PS00095">
    <property type="entry name" value="C5_MTASE_2"/>
    <property type="match status" value="1"/>
</dbReference>
<accession>A0AB36ZZL8</accession>
<dbReference type="GO" id="GO:0009307">
    <property type="term" value="P:DNA restriction-modification system"/>
    <property type="evidence" value="ECO:0007669"/>
    <property type="project" value="UniProtKB-KW"/>
</dbReference>
<dbReference type="InterPro" id="IPR029063">
    <property type="entry name" value="SAM-dependent_MTases_sf"/>
</dbReference>
<evidence type="ECO:0000256" key="5">
    <source>
        <dbReference type="ARBA" id="ARBA00047422"/>
    </source>
</evidence>
<comment type="similarity">
    <text evidence="6 7">Belongs to the class I-like SAM-binding methyltransferase superfamily. C5-methyltransferase family.</text>
</comment>
<comment type="caution">
    <text evidence="9">The sequence shown here is derived from an EMBL/GenBank/DDBJ whole genome shotgun (WGS) entry which is preliminary data.</text>
</comment>
<dbReference type="PRINTS" id="PR00105">
    <property type="entry name" value="C5METTRFRASE"/>
</dbReference>
<dbReference type="REBASE" id="262925">
    <property type="entry name" value="M.AmaH16ORF101261P"/>
</dbReference>
<dbReference type="Gene3D" id="3.90.120.10">
    <property type="entry name" value="DNA Methylase, subunit A, domain 2"/>
    <property type="match status" value="1"/>
</dbReference>
<evidence type="ECO:0000256" key="6">
    <source>
        <dbReference type="PROSITE-ProRule" id="PRU01016"/>
    </source>
</evidence>
<keyword evidence="3 6" id="KW-0949">S-adenosyl-L-methionine</keyword>
<name>A0AB36ZZL8_9BACT</name>